<dbReference type="Proteomes" id="UP000629420">
    <property type="component" value="Chromosome"/>
</dbReference>
<proteinExistence type="predicted"/>
<organism evidence="1 2">
    <name type="scientific">Aequorivita iocasae</name>
    <dbReference type="NCBI Taxonomy" id="2803865"/>
    <lineage>
        <taxon>Bacteria</taxon>
        <taxon>Pseudomonadati</taxon>
        <taxon>Bacteroidota</taxon>
        <taxon>Flavobacteriia</taxon>
        <taxon>Flavobacteriales</taxon>
        <taxon>Flavobacteriaceae</taxon>
        <taxon>Aequorivita</taxon>
    </lineage>
</organism>
<evidence type="ECO:0000313" key="2">
    <source>
        <dbReference type="Proteomes" id="UP000629420"/>
    </source>
</evidence>
<name>A0ABX7DRA8_9FLAO</name>
<reference evidence="1 2" key="1">
    <citation type="submission" date="2021-01" db="EMBL/GenBank/DDBJ databases">
        <title>Aequorivita sp. strain KX20305, a bacterium isolated from the sediment collected at a cold seep field in South China Sea.</title>
        <authorList>
            <person name="Zhang H."/>
            <person name="Li C."/>
        </authorList>
    </citation>
    <scope>NUCLEOTIDE SEQUENCE [LARGE SCALE GENOMIC DNA]</scope>
    <source>
        <strain evidence="1 2">KX20305</strain>
    </source>
</reference>
<evidence type="ECO:0000313" key="1">
    <source>
        <dbReference type="EMBL" id="QQX75992.1"/>
    </source>
</evidence>
<sequence>MKDSIENRFSLKDIKSAFDHFLGQEKYGVRDIFNGILNSISKQLQQEGIYAFWWKNENDLLKNHLLNPDTSYYLKGPHDNSEKANHFLRVIFNKEWINNASQGTHICLYVGKSTNIKSRINGQIKYNIDPKKFNQFDPTIWKDSKSKNQLDDDHSHLWPESKNNERLTKCKYGFGKKPNTVSQLRIGLERLFNTDALELIKEHVEISFLPYPGKENAVNRFFIEEKLIASLYPILNIDVER</sequence>
<dbReference type="EMBL" id="CP068439">
    <property type="protein sequence ID" value="QQX75992.1"/>
    <property type="molecule type" value="Genomic_DNA"/>
</dbReference>
<gene>
    <name evidence="1" type="ORF">JK629_11690</name>
</gene>
<accession>A0ABX7DRA8</accession>
<keyword evidence="2" id="KW-1185">Reference proteome</keyword>
<protein>
    <submittedName>
        <fullName evidence="1">Uncharacterized protein</fullName>
    </submittedName>
</protein>
<dbReference type="RefSeq" id="WP_202335803.1">
    <property type="nucleotide sequence ID" value="NZ_CP068439.1"/>
</dbReference>